<keyword evidence="2" id="KW-1185">Reference proteome</keyword>
<dbReference type="EMBL" id="KZ825825">
    <property type="protein sequence ID" value="PYH97416.1"/>
    <property type="molecule type" value="Genomic_DNA"/>
</dbReference>
<dbReference type="PANTHER" id="PTHR45458">
    <property type="entry name" value="SHORT-CHAIN DEHYDROGENASE/REDUCTASE SDR"/>
    <property type="match status" value="1"/>
</dbReference>
<dbReference type="PANTHER" id="PTHR45458:SF1">
    <property type="entry name" value="SHORT CHAIN DEHYDROGENASE"/>
    <property type="match status" value="1"/>
</dbReference>
<evidence type="ECO:0000313" key="2">
    <source>
        <dbReference type="Proteomes" id="UP000247810"/>
    </source>
</evidence>
<dbReference type="AlphaFoldDB" id="A0A319DIQ0"/>
<accession>A0A319DIQ0</accession>
<dbReference type="SUPFAM" id="SSF51735">
    <property type="entry name" value="NAD(P)-binding Rossmann-fold domains"/>
    <property type="match status" value="1"/>
</dbReference>
<reference evidence="1 2" key="1">
    <citation type="submission" date="2018-02" db="EMBL/GenBank/DDBJ databases">
        <title>The genomes of Aspergillus section Nigri reveals drivers in fungal speciation.</title>
        <authorList>
            <consortium name="DOE Joint Genome Institute"/>
            <person name="Vesth T.C."/>
            <person name="Nybo J."/>
            <person name="Theobald S."/>
            <person name="Brandl J."/>
            <person name="Frisvad J.C."/>
            <person name="Nielsen K.F."/>
            <person name="Lyhne E.K."/>
            <person name="Kogle M.E."/>
            <person name="Kuo A."/>
            <person name="Riley R."/>
            <person name="Clum A."/>
            <person name="Nolan M."/>
            <person name="Lipzen A."/>
            <person name="Salamov A."/>
            <person name="Henrissat B."/>
            <person name="Wiebenga A."/>
            <person name="De vries R.P."/>
            <person name="Grigoriev I.V."/>
            <person name="Mortensen U.H."/>
            <person name="Andersen M.R."/>
            <person name="Baker S.E."/>
        </authorList>
    </citation>
    <scope>NUCLEOTIDE SEQUENCE [LARGE SCALE GENOMIC DNA]</scope>
    <source>
        <strain evidence="1 2">CBS 707.79</strain>
    </source>
</reference>
<protein>
    <submittedName>
        <fullName evidence="1">NAD(P)-binding protein</fullName>
    </submittedName>
</protein>
<dbReference type="InterPro" id="IPR052184">
    <property type="entry name" value="SDR_enzymes"/>
</dbReference>
<organism evidence="1 2">
    <name type="scientific">Aspergillus ellipticus CBS 707.79</name>
    <dbReference type="NCBI Taxonomy" id="1448320"/>
    <lineage>
        <taxon>Eukaryota</taxon>
        <taxon>Fungi</taxon>
        <taxon>Dikarya</taxon>
        <taxon>Ascomycota</taxon>
        <taxon>Pezizomycotina</taxon>
        <taxon>Eurotiomycetes</taxon>
        <taxon>Eurotiomycetidae</taxon>
        <taxon>Eurotiales</taxon>
        <taxon>Aspergillaceae</taxon>
        <taxon>Aspergillus</taxon>
        <taxon>Aspergillus subgen. Circumdati</taxon>
    </lineage>
</organism>
<dbReference type="Proteomes" id="UP000247810">
    <property type="component" value="Unassembled WGS sequence"/>
</dbReference>
<dbReference type="InterPro" id="IPR036291">
    <property type="entry name" value="NAD(P)-bd_dom_sf"/>
</dbReference>
<dbReference type="GO" id="GO:0016616">
    <property type="term" value="F:oxidoreductase activity, acting on the CH-OH group of donors, NAD or NADP as acceptor"/>
    <property type="evidence" value="ECO:0007669"/>
    <property type="project" value="TreeGrafter"/>
</dbReference>
<dbReference type="VEuPathDB" id="FungiDB:BO71DRAFT_448002"/>
<dbReference type="OrthoDB" id="7289984at2759"/>
<name>A0A319DIQ0_9EURO</name>
<gene>
    <name evidence="1" type="ORF">BO71DRAFT_448002</name>
</gene>
<dbReference type="Gene3D" id="3.40.50.720">
    <property type="entry name" value="NAD(P)-binding Rossmann-like Domain"/>
    <property type="match status" value="2"/>
</dbReference>
<sequence length="188" mass="20639">MSAYLVTGSSRGTGLELTRQLASKPASEVSIVFATARSRSARQFQELLQENDFEKTLRVNVSGPHVTTRSFLPLLRKGLSKKIINMQTFVNYPAPSYKISKAALNMMTVLYSQSLEEEGFTVICISPGWLKTDMGGSDADLSVESGAEATLNVIIKTDKEGNGRFFNIYVPGWEMNSGLNQYDGAELP</sequence>
<proteinExistence type="predicted"/>
<dbReference type="Pfam" id="PF00106">
    <property type="entry name" value="adh_short"/>
    <property type="match status" value="1"/>
</dbReference>
<dbReference type="PRINTS" id="PR00081">
    <property type="entry name" value="GDHRDH"/>
</dbReference>
<evidence type="ECO:0000313" key="1">
    <source>
        <dbReference type="EMBL" id="PYH97416.1"/>
    </source>
</evidence>
<dbReference type="InterPro" id="IPR002347">
    <property type="entry name" value="SDR_fam"/>
</dbReference>